<dbReference type="InterPro" id="IPR036638">
    <property type="entry name" value="HLH_DNA-bd_sf"/>
</dbReference>
<dbReference type="GO" id="GO:0000977">
    <property type="term" value="F:RNA polymerase II transcription regulatory region sequence-specific DNA binding"/>
    <property type="evidence" value="ECO:0007669"/>
    <property type="project" value="TreeGrafter"/>
</dbReference>
<comment type="similarity">
    <text evidence="1">Belongs to the bHLH protein family.</text>
</comment>
<dbReference type="GO" id="GO:0000981">
    <property type="term" value="F:DNA-binding transcription factor activity, RNA polymerase II-specific"/>
    <property type="evidence" value="ECO:0007669"/>
    <property type="project" value="TreeGrafter"/>
</dbReference>
<protein>
    <recommendedName>
        <fullName evidence="5">BHLH domain-containing protein</fullName>
    </recommendedName>
</protein>
<dbReference type="Pfam" id="PF00010">
    <property type="entry name" value="HLH"/>
    <property type="match status" value="1"/>
</dbReference>
<dbReference type="PANTHER" id="PTHR13935:SF52">
    <property type="entry name" value="OS01G0108400 PROTEIN"/>
    <property type="match status" value="1"/>
</dbReference>
<evidence type="ECO:0000259" key="5">
    <source>
        <dbReference type="PROSITE" id="PS50888"/>
    </source>
</evidence>
<dbReference type="PROSITE" id="PS50888">
    <property type="entry name" value="BHLH"/>
    <property type="match status" value="1"/>
</dbReference>
<dbReference type="OrthoDB" id="689007at2759"/>
<sequence length="198" mass="21669">MEVRAKMSWSRSTEKTAGIELRTMELVERKEVERWRRQQMKELCTKLGSLIPKKDYSSKGKMTQSDILDAAAAYVKDLKERVDELEAKRSSADRLLAAMGEGGPSTSAAMLKSRGGWSGEGNKETMAAPMVVVQHLPPDGSSLDIVMIGGVEHPVKLHELITVLEEEGAEVINANVSAAGRKIFCTVHAKVDKETSVS</sequence>
<keyword evidence="7" id="KW-1185">Reference proteome</keyword>
<evidence type="ECO:0000313" key="7">
    <source>
        <dbReference type="Proteomes" id="UP000324897"/>
    </source>
</evidence>
<dbReference type="GO" id="GO:0046983">
    <property type="term" value="F:protein dimerization activity"/>
    <property type="evidence" value="ECO:0007669"/>
    <property type="project" value="InterPro"/>
</dbReference>
<dbReference type="Gene3D" id="4.10.280.10">
    <property type="entry name" value="Helix-loop-helix DNA-binding domain"/>
    <property type="match status" value="1"/>
</dbReference>
<name>A0A5J9V5H0_9POAL</name>
<organism evidence="6 7">
    <name type="scientific">Eragrostis curvula</name>
    <name type="common">weeping love grass</name>
    <dbReference type="NCBI Taxonomy" id="38414"/>
    <lineage>
        <taxon>Eukaryota</taxon>
        <taxon>Viridiplantae</taxon>
        <taxon>Streptophyta</taxon>
        <taxon>Embryophyta</taxon>
        <taxon>Tracheophyta</taxon>
        <taxon>Spermatophyta</taxon>
        <taxon>Magnoliopsida</taxon>
        <taxon>Liliopsida</taxon>
        <taxon>Poales</taxon>
        <taxon>Poaceae</taxon>
        <taxon>PACMAD clade</taxon>
        <taxon>Chloridoideae</taxon>
        <taxon>Eragrostideae</taxon>
        <taxon>Eragrostidinae</taxon>
        <taxon>Eragrostis</taxon>
    </lineage>
</organism>
<evidence type="ECO:0000313" key="6">
    <source>
        <dbReference type="EMBL" id="TVU31369.1"/>
    </source>
</evidence>
<feature type="coiled-coil region" evidence="4">
    <location>
        <begin position="68"/>
        <end position="95"/>
    </location>
</feature>
<gene>
    <name evidence="6" type="ORF">EJB05_23052</name>
</gene>
<evidence type="ECO:0000256" key="1">
    <source>
        <dbReference type="ARBA" id="ARBA00005510"/>
    </source>
</evidence>
<dbReference type="Proteomes" id="UP000324897">
    <property type="component" value="Chromosome 1"/>
</dbReference>
<comment type="caution">
    <text evidence="6">The sequence shown here is derived from an EMBL/GenBank/DDBJ whole genome shotgun (WGS) entry which is preliminary data.</text>
</comment>
<reference evidence="6 7" key="1">
    <citation type="journal article" date="2019" name="Sci. Rep.">
        <title>A high-quality genome of Eragrostis curvula grass provides insights into Poaceae evolution and supports new strategies to enhance forage quality.</title>
        <authorList>
            <person name="Carballo J."/>
            <person name="Santos B.A.C.M."/>
            <person name="Zappacosta D."/>
            <person name="Garbus I."/>
            <person name="Selva J.P."/>
            <person name="Gallo C.A."/>
            <person name="Diaz A."/>
            <person name="Albertini E."/>
            <person name="Caccamo M."/>
            <person name="Echenique V."/>
        </authorList>
    </citation>
    <scope>NUCLEOTIDE SEQUENCE [LARGE SCALE GENOMIC DNA]</scope>
    <source>
        <strain evidence="7">cv. Victoria</strain>
        <tissue evidence="6">Leaf</tissue>
    </source>
</reference>
<dbReference type="InterPro" id="IPR015660">
    <property type="entry name" value="MASH1/Ascl1a-like"/>
</dbReference>
<keyword evidence="4" id="KW-0175">Coiled coil</keyword>
<evidence type="ECO:0000256" key="2">
    <source>
        <dbReference type="ARBA" id="ARBA00023015"/>
    </source>
</evidence>
<evidence type="ECO:0000256" key="4">
    <source>
        <dbReference type="SAM" id="Coils"/>
    </source>
</evidence>
<feature type="non-terminal residue" evidence="6">
    <location>
        <position position="1"/>
    </location>
</feature>
<evidence type="ECO:0000256" key="3">
    <source>
        <dbReference type="ARBA" id="ARBA00023163"/>
    </source>
</evidence>
<dbReference type="InterPro" id="IPR011598">
    <property type="entry name" value="bHLH_dom"/>
</dbReference>
<keyword evidence="3" id="KW-0804">Transcription</keyword>
<dbReference type="EMBL" id="RWGY01000011">
    <property type="protein sequence ID" value="TVU31369.1"/>
    <property type="molecule type" value="Genomic_DNA"/>
</dbReference>
<dbReference type="PANTHER" id="PTHR13935">
    <property type="entry name" value="ACHAETE-SCUTE TRANSCRIPTION FACTOR-RELATED"/>
    <property type="match status" value="1"/>
</dbReference>
<accession>A0A5J9V5H0</accession>
<dbReference type="SUPFAM" id="SSF47459">
    <property type="entry name" value="HLH, helix-loop-helix DNA-binding domain"/>
    <property type="match status" value="1"/>
</dbReference>
<dbReference type="SMART" id="SM00353">
    <property type="entry name" value="HLH"/>
    <property type="match status" value="1"/>
</dbReference>
<dbReference type="AlphaFoldDB" id="A0A5J9V5H0"/>
<keyword evidence="2" id="KW-0805">Transcription regulation</keyword>
<feature type="domain" description="BHLH" evidence="5">
    <location>
        <begin position="24"/>
        <end position="78"/>
    </location>
</feature>
<dbReference type="GO" id="GO:0090575">
    <property type="term" value="C:RNA polymerase II transcription regulator complex"/>
    <property type="evidence" value="ECO:0007669"/>
    <property type="project" value="TreeGrafter"/>
</dbReference>
<dbReference type="Gramene" id="TVU31369">
    <property type="protein sequence ID" value="TVU31369"/>
    <property type="gene ID" value="EJB05_23052"/>
</dbReference>
<proteinExistence type="inferred from homology"/>